<dbReference type="AlphaFoldDB" id="A0AAV4EYF0"/>
<sequence>MVLVVLVVVVVAVVVVVVMVALAVAAAVIITNYGPQCRYCHSLVISIFNANFPLRSGTKTARFLADLQTMVKDYSFSPGCCALCTRPFRHAAPGCVVTAVSDLVELKIIPKVNNAV</sequence>
<evidence type="ECO:0000313" key="1">
    <source>
        <dbReference type="EMBL" id="GFR65749.1"/>
    </source>
</evidence>
<accession>A0AAV4EYF0</accession>
<keyword evidence="2" id="KW-1185">Reference proteome</keyword>
<organism evidence="1 2">
    <name type="scientific">Elysia marginata</name>
    <dbReference type="NCBI Taxonomy" id="1093978"/>
    <lineage>
        <taxon>Eukaryota</taxon>
        <taxon>Metazoa</taxon>
        <taxon>Spiralia</taxon>
        <taxon>Lophotrochozoa</taxon>
        <taxon>Mollusca</taxon>
        <taxon>Gastropoda</taxon>
        <taxon>Heterobranchia</taxon>
        <taxon>Euthyneura</taxon>
        <taxon>Panpulmonata</taxon>
        <taxon>Sacoglossa</taxon>
        <taxon>Placobranchoidea</taxon>
        <taxon>Plakobranchidae</taxon>
        <taxon>Elysia</taxon>
    </lineage>
</organism>
<evidence type="ECO:0008006" key="3">
    <source>
        <dbReference type="Google" id="ProtNLM"/>
    </source>
</evidence>
<evidence type="ECO:0000313" key="2">
    <source>
        <dbReference type="Proteomes" id="UP000762676"/>
    </source>
</evidence>
<dbReference type="Proteomes" id="UP000762676">
    <property type="component" value="Unassembled WGS sequence"/>
</dbReference>
<comment type="caution">
    <text evidence="1">The sequence shown here is derived from an EMBL/GenBank/DDBJ whole genome shotgun (WGS) entry which is preliminary data.</text>
</comment>
<reference evidence="1 2" key="1">
    <citation type="journal article" date="2021" name="Elife">
        <title>Chloroplast acquisition without the gene transfer in kleptoplastic sea slugs, Plakobranchus ocellatus.</title>
        <authorList>
            <person name="Maeda T."/>
            <person name="Takahashi S."/>
            <person name="Yoshida T."/>
            <person name="Shimamura S."/>
            <person name="Takaki Y."/>
            <person name="Nagai Y."/>
            <person name="Toyoda A."/>
            <person name="Suzuki Y."/>
            <person name="Arimoto A."/>
            <person name="Ishii H."/>
            <person name="Satoh N."/>
            <person name="Nishiyama T."/>
            <person name="Hasebe M."/>
            <person name="Maruyama T."/>
            <person name="Minagawa J."/>
            <person name="Obokata J."/>
            <person name="Shigenobu S."/>
        </authorList>
    </citation>
    <scope>NUCLEOTIDE SEQUENCE [LARGE SCALE GENOMIC DNA]</scope>
</reference>
<gene>
    <name evidence="1" type="ORF">ElyMa_003667100</name>
</gene>
<protein>
    <recommendedName>
        <fullName evidence="3">Secreted protein</fullName>
    </recommendedName>
</protein>
<proteinExistence type="predicted"/>
<name>A0AAV4EYF0_9GAST</name>
<dbReference type="EMBL" id="BMAT01007500">
    <property type="protein sequence ID" value="GFR65749.1"/>
    <property type="molecule type" value="Genomic_DNA"/>
</dbReference>